<evidence type="ECO:0000313" key="1">
    <source>
        <dbReference type="EMBL" id="RNA25719.1"/>
    </source>
</evidence>
<dbReference type="AlphaFoldDB" id="A0A3M7RQG3"/>
<evidence type="ECO:0000313" key="2">
    <source>
        <dbReference type="Proteomes" id="UP000276133"/>
    </source>
</evidence>
<name>A0A3M7RQG3_BRAPC</name>
<comment type="caution">
    <text evidence="1">The sequence shown here is derived from an EMBL/GenBank/DDBJ whole genome shotgun (WGS) entry which is preliminary data.</text>
</comment>
<organism evidence="1 2">
    <name type="scientific">Brachionus plicatilis</name>
    <name type="common">Marine rotifer</name>
    <name type="synonym">Brachionus muelleri</name>
    <dbReference type="NCBI Taxonomy" id="10195"/>
    <lineage>
        <taxon>Eukaryota</taxon>
        <taxon>Metazoa</taxon>
        <taxon>Spiralia</taxon>
        <taxon>Gnathifera</taxon>
        <taxon>Rotifera</taxon>
        <taxon>Eurotatoria</taxon>
        <taxon>Monogononta</taxon>
        <taxon>Pseudotrocha</taxon>
        <taxon>Ploima</taxon>
        <taxon>Brachionidae</taxon>
        <taxon>Brachionus</taxon>
    </lineage>
</organism>
<gene>
    <name evidence="1" type="ORF">BpHYR1_008079</name>
</gene>
<keyword evidence="2" id="KW-1185">Reference proteome</keyword>
<sequence>MISALWFSCWCRLTRQDTGPELIPTKRLYFYSLPADVYDFFEKYRKKTSVSYLGTVKLEFEKKIFKYLQFRMNYEKNKD</sequence>
<reference evidence="1 2" key="1">
    <citation type="journal article" date="2018" name="Sci. Rep.">
        <title>Genomic signatures of local adaptation to the degree of environmental predictability in rotifers.</title>
        <authorList>
            <person name="Franch-Gras L."/>
            <person name="Hahn C."/>
            <person name="Garcia-Roger E.M."/>
            <person name="Carmona M.J."/>
            <person name="Serra M."/>
            <person name="Gomez A."/>
        </authorList>
    </citation>
    <scope>NUCLEOTIDE SEQUENCE [LARGE SCALE GENOMIC DNA]</scope>
    <source>
        <strain evidence="1">HYR1</strain>
    </source>
</reference>
<dbReference type="EMBL" id="REGN01002872">
    <property type="protein sequence ID" value="RNA25719.1"/>
    <property type="molecule type" value="Genomic_DNA"/>
</dbReference>
<protein>
    <submittedName>
        <fullName evidence="1">Uncharacterized protein</fullName>
    </submittedName>
</protein>
<accession>A0A3M7RQG3</accession>
<proteinExistence type="predicted"/>
<dbReference type="Proteomes" id="UP000276133">
    <property type="component" value="Unassembled WGS sequence"/>
</dbReference>
<dbReference type="OrthoDB" id="4869960at2759"/>